<proteinExistence type="inferred from homology"/>
<comment type="catalytic activity">
    <reaction evidence="3">
        <text>a monoacylglycerol + H2O = glycerol + a fatty acid + H(+)</text>
        <dbReference type="Rhea" id="RHEA:15245"/>
        <dbReference type="ChEBI" id="CHEBI:15377"/>
        <dbReference type="ChEBI" id="CHEBI:15378"/>
        <dbReference type="ChEBI" id="CHEBI:17408"/>
        <dbReference type="ChEBI" id="CHEBI:17754"/>
        <dbReference type="ChEBI" id="CHEBI:28868"/>
    </reaction>
</comment>
<dbReference type="PANTHER" id="PTHR45856">
    <property type="entry name" value="ALPHA/BETA-HYDROLASES SUPERFAMILY PROTEIN"/>
    <property type="match status" value="1"/>
</dbReference>
<evidence type="ECO:0000256" key="3">
    <source>
        <dbReference type="ARBA" id="ARBA00048461"/>
    </source>
</evidence>
<evidence type="ECO:0000313" key="5">
    <source>
        <dbReference type="EMBL" id="RWA03406.1"/>
    </source>
</evidence>
<dbReference type="InterPro" id="IPR002921">
    <property type="entry name" value="Fungal_lipase-type"/>
</dbReference>
<dbReference type="Gene3D" id="3.40.50.1820">
    <property type="entry name" value="alpha/beta hydrolase"/>
    <property type="match status" value="1"/>
</dbReference>
<dbReference type="PANTHER" id="PTHR45856:SF11">
    <property type="entry name" value="FUNGAL LIPASE-LIKE DOMAIN-CONTAINING PROTEIN"/>
    <property type="match status" value="1"/>
</dbReference>
<sequence>SRVGNAAFATFVSDQAGVEYRVTHLDDPVPRLPPIILGYAHTTPEYWLSNGDAFKTDYTTADIKVCEGVRALGCNAVTLGINILSHLYYLSPISGCSPIEIVFKKRQDEDYLWWEGTSPATDMTDEELEAQLNDWVQQDMEMMAREGSARSS</sequence>
<evidence type="ECO:0000313" key="6">
    <source>
        <dbReference type="Proteomes" id="UP000286045"/>
    </source>
</evidence>
<dbReference type="InterPro" id="IPR051218">
    <property type="entry name" value="Sec_MonoDiacylglyc_Lipase"/>
</dbReference>
<feature type="non-terminal residue" evidence="5">
    <location>
        <position position="1"/>
    </location>
</feature>
<comment type="catalytic activity">
    <reaction evidence="2">
        <text>a diacylglycerol + H2O = a monoacylglycerol + a fatty acid + H(+)</text>
        <dbReference type="Rhea" id="RHEA:32731"/>
        <dbReference type="ChEBI" id="CHEBI:15377"/>
        <dbReference type="ChEBI" id="CHEBI:15378"/>
        <dbReference type="ChEBI" id="CHEBI:17408"/>
        <dbReference type="ChEBI" id="CHEBI:18035"/>
        <dbReference type="ChEBI" id="CHEBI:28868"/>
    </reaction>
</comment>
<reference evidence="5 6" key="1">
    <citation type="submission" date="2018-12" db="EMBL/GenBank/DDBJ databases">
        <title>Draft genome sequence of Xylaria grammica IHI A82.</title>
        <authorList>
            <person name="Buettner E."/>
            <person name="Kellner H."/>
        </authorList>
    </citation>
    <scope>NUCLEOTIDE SEQUENCE [LARGE SCALE GENOMIC DNA]</scope>
    <source>
        <strain evidence="5 6">IHI A82</strain>
    </source>
</reference>
<dbReference type="InterPro" id="IPR029058">
    <property type="entry name" value="AB_hydrolase_fold"/>
</dbReference>
<gene>
    <name evidence="5" type="ORF">EKO27_g11698</name>
</gene>
<evidence type="ECO:0000256" key="2">
    <source>
        <dbReference type="ARBA" id="ARBA00047591"/>
    </source>
</evidence>
<comment type="similarity">
    <text evidence="1">Belongs to the AB hydrolase superfamily. Lipase family. Class 3 subfamily.</text>
</comment>
<dbReference type="EMBL" id="RYZI01000805">
    <property type="protein sequence ID" value="RWA03406.1"/>
    <property type="molecule type" value="Genomic_DNA"/>
</dbReference>
<organism evidence="5 6">
    <name type="scientific">Xylaria grammica</name>
    <dbReference type="NCBI Taxonomy" id="363999"/>
    <lineage>
        <taxon>Eukaryota</taxon>
        <taxon>Fungi</taxon>
        <taxon>Dikarya</taxon>
        <taxon>Ascomycota</taxon>
        <taxon>Pezizomycotina</taxon>
        <taxon>Sordariomycetes</taxon>
        <taxon>Xylariomycetidae</taxon>
        <taxon>Xylariales</taxon>
        <taxon>Xylariaceae</taxon>
        <taxon>Xylaria</taxon>
    </lineage>
</organism>
<accession>A0A439CMP2</accession>
<dbReference type="Proteomes" id="UP000286045">
    <property type="component" value="Unassembled WGS sequence"/>
</dbReference>
<dbReference type="CDD" id="cd00741">
    <property type="entry name" value="Lipase"/>
    <property type="match status" value="1"/>
</dbReference>
<evidence type="ECO:0000259" key="4">
    <source>
        <dbReference type="Pfam" id="PF01764"/>
    </source>
</evidence>
<dbReference type="SUPFAM" id="SSF53474">
    <property type="entry name" value="alpha/beta-Hydrolases"/>
    <property type="match status" value="1"/>
</dbReference>
<protein>
    <recommendedName>
        <fullName evidence="4">Fungal lipase-type domain-containing protein</fullName>
    </recommendedName>
</protein>
<dbReference type="GO" id="GO:0006629">
    <property type="term" value="P:lipid metabolic process"/>
    <property type="evidence" value="ECO:0007669"/>
    <property type="project" value="InterPro"/>
</dbReference>
<comment type="caution">
    <text evidence="5">The sequence shown here is derived from an EMBL/GenBank/DDBJ whole genome shotgun (WGS) entry which is preliminary data.</text>
</comment>
<dbReference type="Pfam" id="PF01764">
    <property type="entry name" value="Lipase_3"/>
    <property type="match status" value="1"/>
</dbReference>
<evidence type="ECO:0000256" key="1">
    <source>
        <dbReference type="ARBA" id="ARBA00043996"/>
    </source>
</evidence>
<dbReference type="STRING" id="363999.A0A439CMP2"/>
<keyword evidence="6" id="KW-1185">Reference proteome</keyword>
<feature type="domain" description="Fungal lipase-type" evidence="4">
    <location>
        <begin position="2"/>
        <end position="35"/>
    </location>
</feature>
<name>A0A439CMP2_9PEZI</name>
<dbReference type="AlphaFoldDB" id="A0A439CMP2"/>